<evidence type="ECO:0000313" key="6">
    <source>
        <dbReference type="Proteomes" id="UP000179807"/>
    </source>
</evidence>
<sequence length="877" mass="99826">MEDQIIQLLRVTFSGTNQEIRNAEALLSQNIANPTFFQSLANIISNCQVDDSIRKAAILYLNTIINSFWNKETLPLSIKQNIILFVSQLLLNFPPALFSIYSHLAQSLIKLAFFNNEWPDLLNLISTGFQGEENLVLRSLILSNSLSKLLSKNDVDHNFSLQFASNIIPVIGNILETRQNLQLFSIGYNCVSHLSNIQEIFSNETLLISLKKMIHFSSCLNDVTNNQFFETFAKKVMKFLSKFVILIDGEFINMILPLIGQIMNSALSNGLKCHSLRLLYNIYKNDNFINANGQEAFNTLISFVFPLFSLSEDEVEMAQNDPLGFISETQKICDDFNDPKASASFILYDLAKKYNMLIPLCLFYLNNSFQMYLNKQTNWMNLFSMFHMCSSIINLAASKNNQEIVALFHNLSPLFQISEDPFATASVLMLLSHANKLKLSAELIGAVFTNIDNPFQLTQYYAIECISSVLRQISKNPSLKEEIFTQYGQNLEKSLQVLINASSNGNNVNLTESFMHYFSVFGQRLLPFSHNLASHFIGVINNICDDSEAFSTLFMSIESLSSLMKIVYKSDEVAINVCPFVYHSLLQILPKIPKTVIDSYFSLLNQIVIESPFNPEYWEVVTLFNNEMADYFCQIFEFLIFADQSFNQNNTAIHFLLGVINNAITQTIEIDDFLMFCPAITGFVLKMPEFVNSNNEFLNSLIQKIIPILQCYSQLNQNEDIDDDDDGMIISENILKLLNALLIVASTNVANICGDSFSYVLLFWQQHPQFPMFIPASLKMFTNFNDGQKSDLISIIVNLCFTNIIAKSEIGDFDSDDMDFDDDDDLKDESEICTWFSKESIISSVQQLINENQNNNLFVKCNKMHIEAIMQYGKPQE</sequence>
<dbReference type="InterPro" id="IPR001494">
    <property type="entry name" value="Importin-beta_N"/>
</dbReference>
<evidence type="ECO:0000256" key="2">
    <source>
        <dbReference type="ARBA" id="ARBA00022448"/>
    </source>
</evidence>
<dbReference type="VEuPathDB" id="TrichDB:TRFO_24070"/>
<keyword evidence="3" id="KW-0539">Nucleus</keyword>
<dbReference type="GO" id="GO:0031267">
    <property type="term" value="F:small GTPase binding"/>
    <property type="evidence" value="ECO:0007669"/>
    <property type="project" value="InterPro"/>
</dbReference>
<dbReference type="PROSITE" id="PS50166">
    <property type="entry name" value="IMPORTIN_B_NT"/>
    <property type="match status" value="1"/>
</dbReference>
<dbReference type="Gene3D" id="1.25.10.10">
    <property type="entry name" value="Leucine-rich Repeat Variant"/>
    <property type="match status" value="1"/>
</dbReference>
<dbReference type="GeneID" id="94838245"/>
<dbReference type="Pfam" id="PF03810">
    <property type="entry name" value="IBN_N"/>
    <property type="match status" value="1"/>
</dbReference>
<reference evidence="5" key="1">
    <citation type="submission" date="2016-10" db="EMBL/GenBank/DDBJ databases">
        <authorList>
            <person name="Benchimol M."/>
            <person name="Almeida L.G."/>
            <person name="Vasconcelos A.T."/>
            <person name="Perreira-Neves A."/>
            <person name="Rosa I.A."/>
            <person name="Tasca T."/>
            <person name="Bogo M.R."/>
            <person name="de Souza W."/>
        </authorList>
    </citation>
    <scope>NUCLEOTIDE SEQUENCE [LARGE SCALE GENOMIC DNA]</scope>
    <source>
        <strain evidence="5">K</strain>
    </source>
</reference>
<dbReference type="OrthoDB" id="760868at2759"/>
<dbReference type="GO" id="GO:0005829">
    <property type="term" value="C:cytosol"/>
    <property type="evidence" value="ECO:0007669"/>
    <property type="project" value="TreeGrafter"/>
</dbReference>
<gene>
    <name evidence="5" type="ORF">TRFO_24070</name>
</gene>
<accession>A0A1J4KDX4</accession>
<evidence type="ECO:0000313" key="5">
    <source>
        <dbReference type="EMBL" id="OHT07661.1"/>
    </source>
</evidence>
<evidence type="ECO:0000256" key="3">
    <source>
        <dbReference type="ARBA" id="ARBA00023242"/>
    </source>
</evidence>
<comment type="subcellular location">
    <subcellularLocation>
        <location evidence="1">Nucleus</location>
    </subcellularLocation>
</comment>
<dbReference type="PANTHER" id="PTHR10997">
    <property type="entry name" value="IMPORTIN-7, 8, 11"/>
    <property type="match status" value="1"/>
</dbReference>
<comment type="caution">
    <text evidence="5">The sequence shown here is derived from an EMBL/GenBank/DDBJ whole genome shotgun (WGS) entry which is preliminary data.</text>
</comment>
<protein>
    <recommendedName>
        <fullName evidence="4">Importin N-terminal domain-containing protein</fullName>
    </recommendedName>
</protein>
<keyword evidence="6" id="KW-1185">Reference proteome</keyword>
<dbReference type="InterPro" id="IPR016024">
    <property type="entry name" value="ARM-type_fold"/>
</dbReference>
<dbReference type="GO" id="GO:0005635">
    <property type="term" value="C:nuclear envelope"/>
    <property type="evidence" value="ECO:0007669"/>
    <property type="project" value="TreeGrafter"/>
</dbReference>
<feature type="domain" description="Importin N-terminal" evidence="4">
    <location>
        <begin position="23"/>
        <end position="92"/>
    </location>
</feature>
<dbReference type="Proteomes" id="UP000179807">
    <property type="component" value="Unassembled WGS sequence"/>
</dbReference>
<organism evidence="5 6">
    <name type="scientific">Tritrichomonas foetus</name>
    <dbReference type="NCBI Taxonomy" id="1144522"/>
    <lineage>
        <taxon>Eukaryota</taxon>
        <taxon>Metamonada</taxon>
        <taxon>Parabasalia</taxon>
        <taxon>Tritrichomonadida</taxon>
        <taxon>Tritrichomonadidae</taxon>
        <taxon>Tritrichomonas</taxon>
    </lineage>
</organism>
<evidence type="ECO:0000256" key="1">
    <source>
        <dbReference type="ARBA" id="ARBA00004123"/>
    </source>
</evidence>
<evidence type="ECO:0000259" key="4">
    <source>
        <dbReference type="PROSITE" id="PS50166"/>
    </source>
</evidence>
<dbReference type="GO" id="GO:0006606">
    <property type="term" value="P:protein import into nucleus"/>
    <property type="evidence" value="ECO:0007669"/>
    <property type="project" value="TreeGrafter"/>
</dbReference>
<dbReference type="SUPFAM" id="SSF48371">
    <property type="entry name" value="ARM repeat"/>
    <property type="match status" value="1"/>
</dbReference>
<proteinExistence type="predicted"/>
<keyword evidence="2" id="KW-0813">Transport</keyword>
<dbReference type="AlphaFoldDB" id="A0A1J4KDX4"/>
<dbReference type="RefSeq" id="XP_068360797.1">
    <property type="nucleotide sequence ID" value="XM_068503541.1"/>
</dbReference>
<name>A0A1J4KDX4_9EUKA</name>
<dbReference type="EMBL" id="MLAK01000690">
    <property type="protein sequence ID" value="OHT07661.1"/>
    <property type="molecule type" value="Genomic_DNA"/>
</dbReference>
<dbReference type="InterPro" id="IPR011989">
    <property type="entry name" value="ARM-like"/>
</dbReference>